<reference evidence="17" key="2">
    <citation type="submission" date="2025-08" db="UniProtKB">
        <authorList>
            <consortium name="Ensembl"/>
        </authorList>
    </citation>
    <scope>IDENTIFICATION</scope>
    <source>
        <strain evidence="17">Isolate ISIS603380</strain>
    </source>
</reference>
<evidence type="ECO:0000256" key="11">
    <source>
        <dbReference type="ARBA" id="ARBA00023027"/>
    </source>
</evidence>
<evidence type="ECO:0000256" key="4">
    <source>
        <dbReference type="ARBA" id="ARBA00022588"/>
    </source>
</evidence>
<dbReference type="eggNOG" id="KOG2633">
    <property type="taxonomic scope" value="Eukaryota"/>
</dbReference>
<keyword evidence="10" id="KW-0391">Immunity</keyword>
<keyword evidence="9" id="KW-0013">ADP-ribosylation</keyword>
<dbReference type="InterPro" id="IPR043472">
    <property type="entry name" value="Macro_dom-like"/>
</dbReference>
<evidence type="ECO:0000256" key="1">
    <source>
        <dbReference type="ARBA" id="ARBA00004123"/>
    </source>
</evidence>
<keyword evidence="11" id="KW-0520">NAD</keyword>
<dbReference type="InterPro" id="IPR012317">
    <property type="entry name" value="Poly(ADP-ribose)pol_cat_dom"/>
</dbReference>
<keyword evidence="5" id="KW-0328">Glycosyltransferase</keyword>
<dbReference type="CDD" id="cd01439">
    <property type="entry name" value="TCCD_inducible_PARP_like"/>
    <property type="match status" value="1"/>
</dbReference>
<dbReference type="GO" id="GO:0010629">
    <property type="term" value="P:negative regulation of gene expression"/>
    <property type="evidence" value="ECO:0007669"/>
    <property type="project" value="Ensembl"/>
</dbReference>
<feature type="transmembrane region" description="Helical" evidence="14">
    <location>
        <begin position="444"/>
        <end position="468"/>
    </location>
</feature>
<keyword evidence="3" id="KW-0963">Cytoplasm</keyword>
<evidence type="ECO:0000256" key="3">
    <source>
        <dbReference type="ARBA" id="ARBA00022490"/>
    </source>
</evidence>
<dbReference type="PANTHER" id="PTHR14453">
    <property type="entry name" value="PARP/ZINC FINGER CCCH TYPE DOMAIN CONTAINING PROTEIN"/>
    <property type="match status" value="1"/>
</dbReference>
<reference evidence="17 18" key="1">
    <citation type="submission" date="2009-06" db="EMBL/GenBank/DDBJ databases">
        <title>The Genome Sequence of Loxodonta africana (African elephant).</title>
        <authorList>
            <person name="Di Palma F."/>
            <person name="Heiman D."/>
            <person name="Young S."/>
            <person name="Johnson J."/>
            <person name="Lander E.S."/>
            <person name="Lindblad-Toh K."/>
        </authorList>
    </citation>
    <scope>NUCLEOTIDE SEQUENCE [LARGE SCALE GENOMIC DNA]</scope>
    <source>
        <strain evidence="17 18">Isolate ISIS603380</strain>
    </source>
</reference>
<dbReference type="SUPFAM" id="SSF56399">
    <property type="entry name" value="ADP-ribosylation"/>
    <property type="match status" value="1"/>
</dbReference>
<dbReference type="GO" id="GO:0072570">
    <property type="term" value="F:ADP-D-ribose binding"/>
    <property type="evidence" value="ECO:0007669"/>
    <property type="project" value="Ensembl"/>
</dbReference>
<dbReference type="InterPro" id="IPR052056">
    <property type="entry name" value="Mono-ARTD/PARP"/>
</dbReference>
<evidence type="ECO:0000313" key="18">
    <source>
        <dbReference type="Proteomes" id="UP000007646"/>
    </source>
</evidence>
<dbReference type="OMA" id="CTQIIVE"/>
<dbReference type="GO" id="GO:0004857">
    <property type="term" value="F:enzyme inhibitor activity"/>
    <property type="evidence" value="ECO:0007669"/>
    <property type="project" value="Ensembl"/>
</dbReference>
<dbReference type="Ensembl" id="ENSLAFT00000026887.1">
    <property type="protein sequence ID" value="ENSLAFP00000023125.1"/>
    <property type="gene ID" value="ENSLAFG00000017406.3"/>
</dbReference>
<gene>
    <name evidence="17" type="primary">PARP9</name>
</gene>
<evidence type="ECO:0000256" key="10">
    <source>
        <dbReference type="ARBA" id="ARBA00022859"/>
    </source>
</evidence>
<dbReference type="PROSITE" id="PS51059">
    <property type="entry name" value="PARP_CATALYTIC"/>
    <property type="match status" value="1"/>
</dbReference>
<dbReference type="GO" id="GO:0003950">
    <property type="term" value="F:NAD+ poly-ADP-ribosyltransferase activity"/>
    <property type="evidence" value="ECO:0007669"/>
    <property type="project" value="Ensembl"/>
</dbReference>
<comment type="similarity">
    <text evidence="13">Belongs to the ARTD/PARP family.</text>
</comment>
<proteinExistence type="inferred from homology"/>
<keyword evidence="14" id="KW-1133">Transmembrane helix</keyword>
<dbReference type="HOGENOM" id="CLU_012160_0_0_1"/>
<evidence type="ECO:0000256" key="2">
    <source>
        <dbReference type="ARBA" id="ARBA00004496"/>
    </source>
</evidence>
<dbReference type="GO" id="GO:0000122">
    <property type="term" value="P:negative regulation of transcription by RNA polymerase II"/>
    <property type="evidence" value="ECO:0007669"/>
    <property type="project" value="Ensembl"/>
</dbReference>
<feature type="domain" description="Macro" evidence="16">
    <location>
        <begin position="108"/>
        <end position="297"/>
    </location>
</feature>
<evidence type="ECO:0000256" key="9">
    <source>
        <dbReference type="ARBA" id="ARBA00022765"/>
    </source>
</evidence>
<dbReference type="SMART" id="SM00506">
    <property type="entry name" value="A1pp"/>
    <property type="match status" value="1"/>
</dbReference>
<dbReference type="AlphaFoldDB" id="G3U5L7"/>
<sequence length="827" mass="93005">KDFSIVAGAAAYDEKKSGRIASLALWFQKFAQIFPQWQKGTTEGECLPDKCSEIDILSANISWPISITPSDFKILKNYESQLCEVLQDKFGCVSTLVSPALEDHTKSLRVFRKMLIPGLEVSVWKDDLTTHVVDAVVNAANERLQHLGGLALALVEAGGPEIEEDSRSHIVRHGKVTTGTIAITRAGRLPCKWIIHAVGPYWTGRDGHRCAEELECAIRHILDYVNCKNLHVKAVAIPALSSGIFQFPLNLCTRIIVETIRKYFGMKPVAGNLKEIHLVSNEDPTVASFKTASENILGKNELESLVSQEAAPPLDTMVVNNPTLQIVKDHTELQNPKNLKDSVNLFKISQLLIFEGCEFLIRTQFVMSMSMNWQAGELFLLTEIFFCLGIYHSAWQTQYMAAILSNVISYLALRVVLKGIALFSFPKIATANTIYEESVLQIRYCHIMIIFLYLFTLHVLTLVVYLLFPRTFSMLLQTFSAEMAKDKSMLSSVNNFSASQWTREEKRENGLKANSPVINLMGSNNEEMREAEAWIWGLLIFQGQYTIENNHILYLGKKEHDILSQLQKTSSVSISEIIDSGKAKLEIKGAQADVIEVVMNIEHTLCDVQEEVAKKKERDLWSLLGQWTGQQPKNQDERKENINPVKIPLTFSTQALQDKKKQFEKCGFQVIKVEKINNEVLSAVFQAKKKMMEGKARKEPVSHSLFQRVPRQFCNVVCRAGFQRMYQMPCADSKYGAGIYFTKNLKSLADQIKKTPATDKLIYVFEAEVLTGSFCQGCQSNIVPPPLIPGAIDSHDSVVDSVFSPETFVIFSGTQALPQYLWTCTQD</sequence>
<dbReference type="Pfam" id="PF01661">
    <property type="entry name" value="Macro"/>
    <property type="match status" value="1"/>
</dbReference>
<dbReference type="GO" id="GO:0005739">
    <property type="term" value="C:mitochondrion"/>
    <property type="evidence" value="ECO:0007669"/>
    <property type="project" value="Ensembl"/>
</dbReference>
<dbReference type="GO" id="GO:0070212">
    <property type="term" value="P:protein poly-ADP-ribosylation"/>
    <property type="evidence" value="ECO:0007669"/>
    <property type="project" value="TreeGrafter"/>
</dbReference>
<dbReference type="PANTHER" id="PTHR14453:SF70">
    <property type="entry name" value="PROTEIN MONO-ADP-RIBOSYLTRANSFERASE PARP9"/>
    <property type="match status" value="1"/>
</dbReference>
<dbReference type="InParanoid" id="G3U5L7"/>
<dbReference type="GO" id="GO:0005829">
    <property type="term" value="C:cytosol"/>
    <property type="evidence" value="ECO:0007669"/>
    <property type="project" value="Ensembl"/>
</dbReference>
<evidence type="ECO:0000256" key="13">
    <source>
        <dbReference type="ARBA" id="ARBA00024347"/>
    </source>
</evidence>
<dbReference type="GO" id="GO:0042393">
    <property type="term" value="F:histone binding"/>
    <property type="evidence" value="ECO:0007669"/>
    <property type="project" value="Ensembl"/>
</dbReference>
<organism evidence="17 18">
    <name type="scientific">Loxodonta africana</name>
    <name type="common">African elephant</name>
    <dbReference type="NCBI Taxonomy" id="9785"/>
    <lineage>
        <taxon>Eukaryota</taxon>
        <taxon>Metazoa</taxon>
        <taxon>Chordata</taxon>
        <taxon>Craniata</taxon>
        <taxon>Vertebrata</taxon>
        <taxon>Euteleostomi</taxon>
        <taxon>Mammalia</taxon>
        <taxon>Eutheria</taxon>
        <taxon>Afrotheria</taxon>
        <taxon>Proboscidea</taxon>
        <taxon>Elephantidae</taxon>
        <taxon>Loxodonta</taxon>
    </lineage>
</organism>
<evidence type="ECO:0000256" key="8">
    <source>
        <dbReference type="ARBA" id="ARBA00022737"/>
    </source>
</evidence>
<dbReference type="GO" id="GO:0044389">
    <property type="term" value="F:ubiquitin-like protein ligase binding"/>
    <property type="evidence" value="ECO:0007669"/>
    <property type="project" value="Ensembl"/>
</dbReference>
<dbReference type="Proteomes" id="UP000007646">
    <property type="component" value="Unassembled WGS sequence"/>
</dbReference>
<dbReference type="PROSITE" id="PS51154">
    <property type="entry name" value="MACRO"/>
    <property type="match status" value="1"/>
</dbReference>
<dbReference type="CDD" id="cd02907">
    <property type="entry name" value="Macro_Af1521_BAL-like"/>
    <property type="match status" value="1"/>
</dbReference>
<dbReference type="STRING" id="9785.ENSLAFP00000023125"/>
<keyword evidence="14" id="KW-0812">Transmembrane</keyword>
<dbReference type="GO" id="GO:0010608">
    <property type="term" value="P:post-transcriptional regulation of gene expression"/>
    <property type="evidence" value="ECO:0007669"/>
    <property type="project" value="Ensembl"/>
</dbReference>
<dbReference type="FunFam" id="3.40.220.10:FF:000010">
    <property type="entry name" value="Poly [ADP-ribose] polymerase"/>
    <property type="match status" value="1"/>
</dbReference>
<feature type="domain" description="PARP catalytic" evidence="15">
    <location>
        <begin position="633"/>
        <end position="827"/>
    </location>
</feature>
<dbReference type="GO" id="GO:1900182">
    <property type="term" value="P:positive regulation of protein localization to nucleus"/>
    <property type="evidence" value="ECO:0007669"/>
    <property type="project" value="Ensembl"/>
</dbReference>
<dbReference type="GO" id="GO:0002230">
    <property type="term" value="P:positive regulation of defense response to virus by host"/>
    <property type="evidence" value="ECO:0007669"/>
    <property type="project" value="Ensembl"/>
</dbReference>
<dbReference type="GO" id="GO:0045087">
    <property type="term" value="P:innate immune response"/>
    <property type="evidence" value="ECO:0007669"/>
    <property type="project" value="UniProtKB-KW"/>
</dbReference>
<dbReference type="GO" id="GO:0016779">
    <property type="term" value="F:nucleotidyltransferase activity"/>
    <property type="evidence" value="ECO:0007669"/>
    <property type="project" value="UniProtKB-KW"/>
</dbReference>
<dbReference type="GO" id="GO:0140802">
    <property type="term" value="F:NAD+-protein-C-terminal glycine ADP-ribosyltransferase activity"/>
    <property type="evidence" value="ECO:0007669"/>
    <property type="project" value="Ensembl"/>
</dbReference>
<feature type="transmembrane region" description="Helical" evidence="14">
    <location>
        <begin position="378"/>
        <end position="395"/>
    </location>
</feature>
<keyword evidence="14" id="KW-0472">Membrane</keyword>
<dbReference type="Pfam" id="PF23254">
    <property type="entry name" value="KH_PARP14_8"/>
    <property type="match status" value="1"/>
</dbReference>
<keyword evidence="12" id="KW-0539">Nucleus</keyword>
<evidence type="ECO:0000256" key="7">
    <source>
        <dbReference type="ARBA" id="ARBA00022695"/>
    </source>
</evidence>
<dbReference type="GeneTree" id="ENSGT00940000158837"/>
<dbReference type="FunCoup" id="G3U5L7">
    <property type="interactions" value="185"/>
</dbReference>
<name>G3U5L7_LOXAF</name>
<dbReference type="Gene3D" id="3.90.228.10">
    <property type="match status" value="1"/>
</dbReference>
<dbReference type="Gene3D" id="3.40.220.10">
    <property type="entry name" value="Leucine Aminopeptidase, subunit E, domain 1"/>
    <property type="match status" value="1"/>
</dbReference>
<evidence type="ECO:0000256" key="14">
    <source>
        <dbReference type="SAM" id="Phobius"/>
    </source>
</evidence>
<evidence type="ECO:0000256" key="5">
    <source>
        <dbReference type="ARBA" id="ARBA00022676"/>
    </source>
</evidence>
<keyword evidence="7" id="KW-0548">Nucleotidyltransferase</keyword>
<protein>
    <submittedName>
        <fullName evidence="17">Poly(ADP-ribose) polymerase family member 9</fullName>
    </submittedName>
</protein>
<dbReference type="GO" id="GO:0090734">
    <property type="term" value="C:site of DNA damage"/>
    <property type="evidence" value="ECO:0007669"/>
    <property type="project" value="Ensembl"/>
</dbReference>
<keyword evidence="4" id="KW-0399">Innate immunity</keyword>
<dbReference type="GO" id="GO:0045893">
    <property type="term" value="P:positive regulation of DNA-templated transcription"/>
    <property type="evidence" value="ECO:0007669"/>
    <property type="project" value="Ensembl"/>
</dbReference>
<evidence type="ECO:0000259" key="15">
    <source>
        <dbReference type="PROSITE" id="PS51059"/>
    </source>
</evidence>
<dbReference type="GO" id="GO:0006302">
    <property type="term" value="P:double-strand break repair"/>
    <property type="evidence" value="ECO:0007669"/>
    <property type="project" value="Ensembl"/>
</dbReference>
<dbReference type="GO" id="GO:0032991">
    <property type="term" value="C:protein-containing complex"/>
    <property type="evidence" value="ECO:0007669"/>
    <property type="project" value="Ensembl"/>
</dbReference>
<dbReference type="GO" id="GO:0060335">
    <property type="term" value="P:positive regulation of type II interferon-mediated signaling pathway"/>
    <property type="evidence" value="ECO:0007669"/>
    <property type="project" value="Ensembl"/>
</dbReference>
<keyword evidence="18" id="KW-1185">Reference proteome</keyword>
<keyword evidence="6" id="KW-0808">Transferase</keyword>
<dbReference type="SUPFAM" id="SSF52949">
    <property type="entry name" value="Macro domain-like"/>
    <property type="match status" value="1"/>
</dbReference>
<dbReference type="GO" id="GO:0005654">
    <property type="term" value="C:nucleoplasm"/>
    <property type="evidence" value="ECO:0007669"/>
    <property type="project" value="Ensembl"/>
</dbReference>
<dbReference type="GO" id="GO:0000077">
    <property type="term" value="P:DNA damage checkpoint signaling"/>
    <property type="evidence" value="ECO:0007669"/>
    <property type="project" value="Ensembl"/>
</dbReference>
<dbReference type="GO" id="GO:0003714">
    <property type="term" value="F:transcription corepressor activity"/>
    <property type="evidence" value="ECO:0007669"/>
    <property type="project" value="Ensembl"/>
</dbReference>
<evidence type="ECO:0000313" key="17">
    <source>
        <dbReference type="Ensembl" id="ENSLAFP00000023125.1"/>
    </source>
</evidence>
<evidence type="ECO:0000256" key="6">
    <source>
        <dbReference type="ARBA" id="ARBA00022679"/>
    </source>
</evidence>
<dbReference type="GO" id="GO:0097677">
    <property type="term" value="F:STAT family protein binding"/>
    <property type="evidence" value="ECO:0007669"/>
    <property type="project" value="Ensembl"/>
</dbReference>
<reference evidence="17" key="3">
    <citation type="submission" date="2025-09" db="UniProtKB">
        <authorList>
            <consortium name="Ensembl"/>
        </authorList>
    </citation>
    <scope>IDENTIFICATION</scope>
    <source>
        <strain evidence="17">Isolate ISIS603380</strain>
    </source>
</reference>
<comment type="subcellular location">
    <subcellularLocation>
        <location evidence="2">Cytoplasm</location>
    </subcellularLocation>
    <subcellularLocation>
        <location evidence="1">Nucleus</location>
    </subcellularLocation>
</comment>
<keyword evidence="8" id="KW-0677">Repeat</keyword>
<evidence type="ECO:0000256" key="12">
    <source>
        <dbReference type="ARBA" id="ARBA00023242"/>
    </source>
</evidence>
<evidence type="ECO:0000259" key="16">
    <source>
        <dbReference type="PROSITE" id="PS51154"/>
    </source>
</evidence>
<dbReference type="InterPro" id="IPR002589">
    <property type="entry name" value="Macro_dom"/>
</dbReference>
<accession>G3U5L7</accession>
<dbReference type="InterPro" id="IPR057049">
    <property type="entry name" value="PARP14_KH_8"/>
</dbReference>